<name>A0A0R3PRS7_ANGCS</name>
<dbReference type="PROSITE" id="PS51186">
    <property type="entry name" value="GNAT"/>
    <property type="match status" value="1"/>
</dbReference>
<dbReference type="InterPro" id="IPR016181">
    <property type="entry name" value="Acyl_CoA_acyltransferase"/>
</dbReference>
<evidence type="ECO:0000313" key="13">
    <source>
        <dbReference type="WBParaSite" id="ACOC_0000824201-mRNA-1"/>
    </source>
</evidence>
<evidence type="ECO:0000256" key="3">
    <source>
        <dbReference type="ARBA" id="ARBA00048335"/>
    </source>
</evidence>
<dbReference type="OrthoDB" id="47374at2759"/>
<keyword evidence="12" id="KW-1185">Reference proteome</keyword>
<evidence type="ECO:0000256" key="6">
    <source>
        <dbReference type="ARBA" id="ARBA00048799"/>
    </source>
</evidence>
<dbReference type="CDD" id="cd04301">
    <property type="entry name" value="NAT_SF"/>
    <property type="match status" value="1"/>
</dbReference>
<dbReference type="EC" id="2.3.1.258" evidence="1"/>
<evidence type="ECO:0000259" key="10">
    <source>
        <dbReference type="PROSITE" id="PS51186"/>
    </source>
</evidence>
<dbReference type="AlphaFoldDB" id="A0A0R3PRS7"/>
<dbReference type="WBParaSite" id="ACOC_0000824201-mRNA-1">
    <property type="protein sequence ID" value="ACOC_0000824201-mRNA-1"/>
    <property type="gene ID" value="ACOC_0000824201"/>
</dbReference>
<comment type="catalytic activity">
    <reaction evidence="6">
        <text>N-terminal L-methionyl-L-valyl-[protein] + acetyl-CoA = N-terminal N(alpha)-acetyl-L-methionyl-L-valyl-[protein] + CoA + H(+)</text>
        <dbReference type="Rhea" id="RHEA:50572"/>
        <dbReference type="Rhea" id="RHEA-COMP:12730"/>
        <dbReference type="Rhea" id="RHEA-COMP:12731"/>
        <dbReference type="ChEBI" id="CHEBI:15378"/>
        <dbReference type="ChEBI" id="CHEBI:57287"/>
        <dbReference type="ChEBI" id="CHEBI:57288"/>
        <dbReference type="ChEBI" id="CHEBI:133402"/>
        <dbReference type="ChEBI" id="CHEBI:133403"/>
        <dbReference type="EC" id="2.3.1.258"/>
    </reaction>
</comment>
<comment type="catalytic activity">
    <reaction evidence="2">
        <text>N-terminal L-methionyl-L-seryl-[protein] + acetyl-CoA = N-terminal N(alpha)-acetyl-L-methionyl-L-seryl-[protein] + CoA + H(+)</text>
        <dbReference type="Rhea" id="RHEA:50568"/>
        <dbReference type="Rhea" id="RHEA-COMP:12728"/>
        <dbReference type="Rhea" id="RHEA-COMP:12729"/>
        <dbReference type="ChEBI" id="CHEBI:15378"/>
        <dbReference type="ChEBI" id="CHEBI:57287"/>
        <dbReference type="ChEBI" id="CHEBI:57288"/>
        <dbReference type="ChEBI" id="CHEBI:133400"/>
        <dbReference type="ChEBI" id="CHEBI:133401"/>
        <dbReference type="EC" id="2.3.1.258"/>
    </reaction>
</comment>
<dbReference type="Proteomes" id="UP000267027">
    <property type="component" value="Unassembled WGS sequence"/>
</dbReference>
<dbReference type="GO" id="GO:0120518">
    <property type="term" value="F:protein N-terminal-methionine acetyltransferase activity"/>
    <property type="evidence" value="ECO:0007669"/>
    <property type="project" value="UniProtKB-EC"/>
</dbReference>
<dbReference type="Gene3D" id="3.40.630.30">
    <property type="match status" value="1"/>
</dbReference>
<dbReference type="STRING" id="334426.A0A0R3PRS7"/>
<evidence type="ECO:0000256" key="7">
    <source>
        <dbReference type="ARBA" id="ARBA00049002"/>
    </source>
</evidence>
<dbReference type="InterPro" id="IPR051556">
    <property type="entry name" value="N-term/lysine_N-AcTrnsfr"/>
</dbReference>
<evidence type="ECO:0000256" key="1">
    <source>
        <dbReference type="ARBA" id="ARBA00039121"/>
    </source>
</evidence>
<reference evidence="11 12" key="2">
    <citation type="submission" date="2018-11" db="EMBL/GenBank/DDBJ databases">
        <authorList>
            <consortium name="Pathogen Informatics"/>
        </authorList>
    </citation>
    <scope>NUCLEOTIDE SEQUENCE [LARGE SCALE GENOMIC DNA]</scope>
    <source>
        <strain evidence="11 12">Costa Rica</strain>
    </source>
</reference>
<dbReference type="GO" id="GO:0031415">
    <property type="term" value="C:NatA complex"/>
    <property type="evidence" value="ECO:0007669"/>
    <property type="project" value="TreeGrafter"/>
</dbReference>
<dbReference type="GO" id="GO:0007064">
    <property type="term" value="P:mitotic sister chromatid cohesion"/>
    <property type="evidence" value="ECO:0007669"/>
    <property type="project" value="TreeGrafter"/>
</dbReference>
<dbReference type="SUPFAM" id="SSF55729">
    <property type="entry name" value="Acyl-CoA N-acyltransferases (Nat)"/>
    <property type="match status" value="1"/>
</dbReference>
<comment type="catalytic activity">
    <reaction evidence="9">
        <text>N-terminal L-methionyl-L-threonyl-[protein] + acetyl-CoA = N-terminal N(alpha)-acetyl-L-methionyl-L-threonyl-[protein] + CoA + H(+)</text>
        <dbReference type="Rhea" id="RHEA:50576"/>
        <dbReference type="Rhea" id="RHEA-COMP:12732"/>
        <dbReference type="Rhea" id="RHEA-COMP:12733"/>
        <dbReference type="ChEBI" id="CHEBI:15378"/>
        <dbReference type="ChEBI" id="CHEBI:57287"/>
        <dbReference type="ChEBI" id="CHEBI:57288"/>
        <dbReference type="ChEBI" id="CHEBI:133404"/>
        <dbReference type="ChEBI" id="CHEBI:133405"/>
        <dbReference type="EC" id="2.3.1.258"/>
    </reaction>
</comment>
<dbReference type="PANTHER" id="PTHR42919:SF1">
    <property type="entry name" value="N-ACETYLTRANSFERASE DOMAIN-CONTAINING PROTEIN"/>
    <property type="match status" value="1"/>
</dbReference>
<comment type="catalytic activity">
    <reaction evidence="8">
        <text>N-terminal L-methionyl-L-leucyl-[protein] + acetyl-CoA = N-terminal N(alpha)-acetyl-L-methionyl-L-leucyl-[protein] + CoA + H(+)</text>
        <dbReference type="Rhea" id="RHEA:50520"/>
        <dbReference type="Rhea" id="RHEA-COMP:12711"/>
        <dbReference type="Rhea" id="RHEA-COMP:12712"/>
        <dbReference type="ChEBI" id="CHEBI:15378"/>
        <dbReference type="ChEBI" id="CHEBI:57287"/>
        <dbReference type="ChEBI" id="CHEBI:57288"/>
        <dbReference type="ChEBI" id="CHEBI:133377"/>
        <dbReference type="ChEBI" id="CHEBI:133378"/>
        <dbReference type="EC" id="2.3.1.258"/>
    </reaction>
</comment>
<evidence type="ECO:0000256" key="9">
    <source>
        <dbReference type="ARBA" id="ARBA00049454"/>
    </source>
</evidence>
<evidence type="ECO:0000256" key="2">
    <source>
        <dbReference type="ARBA" id="ARBA00048251"/>
    </source>
</evidence>
<accession>A0A0R3PRS7</accession>
<feature type="domain" description="N-acetyltransferase" evidence="10">
    <location>
        <begin position="9"/>
        <end position="157"/>
    </location>
</feature>
<comment type="catalytic activity">
    <reaction evidence="7">
        <text>N-terminal L-methionyl-L-alanyl-[protein] + acetyl-CoA = N-terminal N(alpha)-acetyl-L-methionyl-L-alanyl-[protein] + CoA + H(+)</text>
        <dbReference type="Rhea" id="RHEA:50564"/>
        <dbReference type="Rhea" id="RHEA-COMP:12726"/>
        <dbReference type="Rhea" id="RHEA-COMP:12727"/>
        <dbReference type="ChEBI" id="CHEBI:15378"/>
        <dbReference type="ChEBI" id="CHEBI:57287"/>
        <dbReference type="ChEBI" id="CHEBI:57288"/>
        <dbReference type="ChEBI" id="CHEBI:133398"/>
        <dbReference type="ChEBI" id="CHEBI:133399"/>
        <dbReference type="EC" id="2.3.1.258"/>
    </reaction>
</comment>
<evidence type="ECO:0000256" key="4">
    <source>
        <dbReference type="ARBA" id="ARBA00048490"/>
    </source>
</evidence>
<comment type="catalytic activity">
    <reaction evidence="4">
        <text>N-terminal L-methionyl-L-phenylalanyl-[protein] + acetyl-CoA = N-terminal N(alpha)-acetyl-L-methionyl-L-phenylalanyl-[protein] + CoA + H(+)</text>
        <dbReference type="Rhea" id="RHEA:50528"/>
        <dbReference type="Rhea" id="RHEA-COMP:12715"/>
        <dbReference type="Rhea" id="RHEA-COMP:12716"/>
        <dbReference type="ChEBI" id="CHEBI:15378"/>
        <dbReference type="ChEBI" id="CHEBI:57287"/>
        <dbReference type="ChEBI" id="CHEBI:57288"/>
        <dbReference type="ChEBI" id="CHEBI:133382"/>
        <dbReference type="ChEBI" id="CHEBI:133383"/>
        <dbReference type="EC" id="2.3.1.258"/>
    </reaction>
</comment>
<evidence type="ECO:0000313" key="12">
    <source>
        <dbReference type="Proteomes" id="UP000267027"/>
    </source>
</evidence>
<evidence type="ECO:0000256" key="5">
    <source>
        <dbReference type="ARBA" id="ARBA00048618"/>
    </source>
</evidence>
<dbReference type="OMA" id="NYYHRCT"/>
<dbReference type="PANTHER" id="PTHR42919">
    <property type="entry name" value="N-ALPHA-ACETYLTRANSFERASE"/>
    <property type="match status" value="1"/>
</dbReference>
<evidence type="ECO:0000256" key="8">
    <source>
        <dbReference type="ARBA" id="ARBA00049103"/>
    </source>
</evidence>
<protein>
    <recommendedName>
        <fullName evidence="1">N-terminal methionine N(alpha)-acetyltransferase NatE</fullName>
        <ecNumber evidence="1">2.3.1.258</ecNumber>
    </recommendedName>
</protein>
<comment type="catalytic activity">
    <reaction evidence="5">
        <text>N-terminal L-methionyl-L-lysyl-[protein] + acetyl-CoA = N-terminal N(alpha)-acetyl-L-methionyl-L-lysyl-[protein] + CoA + H(+)</text>
        <dbReference type="Rhea" id="RHEA:50580"/>
        <dbReference type="Rhea" id="RHEA-COMP:12734"/>
        <dbReference type="Rhea" id="RHEA-COMP:12735"/>
        <dbReference type="ChEBI" id="CHEBI:15378"/>
        <dbReference type="ChEBI" id="CHEBI:57287"/>
        <dbReference type="ChEBI" id="CHEBI:57288"/>
        <dbReference type="ChEBI" id="CHEBI:133406"/>
        <dbReference type="ChEBI" id="CHEBI:133407"/>
        <dbReference type="EC" id="2.3.1.258"/>
    </reaction>
</comment>
<gene>
    <name evidence="11" type="ORF">ACOC_LOCUS8243</name>
</gene>
<dbReference type="EMBL" id="UYYA01004133">
    <property type="protein sequence ID" value="VDM59828.1"/>
    <property type="molecule type" value="Genomic_DNA"/>
</dbReference>
<organism evidence="13">
    <name type="scientific">Angiostrongylus costaricensis</name>
    <name type="common">Nematode worm</name>
    <dbReference type="NCBI Taxonomy" id="334426"/>
    <lineage>
        <taxon>Eukaryota</taxon>
        <taxon>Metazoa</taxon>
        <taxon>Ecdysozoa</taxon>
        <taxon>Nematoda</taxon>
        <taxon>Chromadorea</taxon>
        <taxon>Rhabditida</taxon>
        <taxon>Rhabditina</taxon>
        <taxon>Rhabditomorpha</taxon>
        <taxon>Strongyloidea</taxon>
        <taxon>Metastrongylidae</taxon>
        <taxon>Angiostrongylus</taxon>
    </lineage>
</organism>
<proteinExistence type="predicted"/>
<dbReference type="InterPro" id="IPR000182">
    <property type="entry name" value="GNAT_dom"/>
</dbReference>
<comment type="catalytic activity">
    <reaction evidence="3">
        <text>N-terminal L-methionyl-L-tyrosyl-[protein] + acetyl-CoA = N-terminal N(alpha)-acetyl-L-methionyl-L-tyrosyl-[protein] + CoA + H(+)</text>
        <dbReference type="Rhea" id="RHEA:50532"/>
        <dbReference type="Rhea" id="RHEA-COMP:12717"/>
        <dbReference type="Rhea" id="RHEA-COMP:12718"/>
        <dbReference type="ChEBI" id="CHEBI:15378"/>
        <dbReference type="ChEBI" id="CHEBI:57287"/>
        <dbReference type="ChEBI" id="CHEBI:57288"/>
        <dbReference type="ChEBI" id="CHEBI:133384"/>
        <dbReference type="ChEBI" id="CHEBI:133385"/>
        <dbReference type="EC" id="2.3.1.258"/>
    </reaction>
</comment>
<dbReference type="Pfam" id="PF00583">
    <property type="entry name" value="Acetyltransf_1"/>
    <property type="match status" value="1"/>
</dbReference>
<reference evidence="13" key="1">
    <citation type="submission" date="2017-02" db="UniProtKB">
        <authorList>
            <consortium name="WormBaseParasite"/>
        </authorList>
    </citation>
    <scope>IDENTIFICATION</scope>
</reference>
<sequence length="157" mass="17700">MLNEIECTAHLSRIDQRLELLAFIIYLLLENFRSKEVSIKLFQIQNNDLCSVLMANGTCVGTVCCKYEIVGCSKTLYIMSLGVHPLYRCRGLGGKLLDFVTSKAGDISASIIKLHVQVNNSVAIEFYTKRGFAITETIPNYYHRCTPADAYVMHRVL</sequence>
<evidence type="ECO:0000313" key="11">
    <source>
        <dbReference type="EMBL" id="VDM59828.1"/>
    </source>
</evidence>